<sequence length="70" mass="8152">MSCHQNQSRTIQVNREAQTVYYIYLSLIRCLVVWLPPRVIYHDTVLLLLAFSFCWLKTSGVTARHSQKGP</sequence>
<evidence type="ECO:0000313" key="3">
    <source>
        <dbReference type="Proteomes" id="UP000011713"/>
    </source>
</evidence>
<keyword evidence="1" id="KW-1133">Transmembrane helix</keyword>
<name>M4B7X4_HYAAE</name>
<dbReference type="VEuPathDB" id="FungiDB:HpaG802376"/>
<keyword evidence="1" id="KW-0472">Membrane</keyword>
<dbReference type="InParanoid" id="M4B7X4"/>
<feature type="transmembrane region" description="Helical" evidence="1">
    <location>
        <begin position="21"/>
        <end position="39"/>
    </location>
</feature>
<proteinExistence type="predicted"/>
<organism evidence="2 3">
    <name type="scientific">Hyaloperonospora arabidopsidis (strain Emoy2)</name>
    <name type="common">Downy mildew agent</name>
    <name type="synonym">Peronospora arabidopsidis</name>
    <dbReference type="NCBI Taxonomy" id="559515"/>
    <lineage>
        <taxon>Eukaryota</taxon>
        <taxon>Sar</taxon>
        <taxon>Stramenopiles</taxon>
        <taxon>Oomycota</taxon>
        <taxon>Peronosporomycetes</taxon>
        <taxon>Peronosporales</taxon>
        <taxon>Peronosporaceae</taxon>
        <taxon>Hyaloperonospora</taxon>
    </lineage>
</organism>
<protein>
    <submittedName>
        <fullName evidence="2">Uncharacterized protein</fullName>
    </submittedName>
</protein>
<reference evidence="2" key="2">
    <citation type="submission" date="2015-06" db="UniProtKB">
        <authorList>
            <consortium name="EnsemblProtists"/>
        </authorList>
    </citation>
    <scope>IDENTIFICATION</scope>
    <source>
        <strain evidence="2">Emoy2</strain>
    </source>
</reference>
<accession>M4B7X4</accession>
<dbReference type="HOGENOM" id="CLU_2763253_0_0_1"/>
<dbReference type="EMBL" id="JH597876">
    <property type="status" value="NOT_ANNOTATED_CDS"/>
    <property type="molecule type" value="Genomic_DNA"/>
</dbReference>
<reference evidence="3" key="1">
    <citation type="journal article" date="2010" name="Science">
        <title>Signatures of adaptation to obligate biotrophy in the Hyaloperonospora arabidopsidis genome.</title>
        <authorList>
            <person name="Baxter L."/>
            <person name="Tripathy S."/>
            <person name="Ishaque N."/>
            <person name="Boot N."/>
            <person name="Cabral A."/>
            <person name="Kemen E."/>
            <person name="Thines M."/>
            <person name="Ah-Fong A."/>
            <person name="Anderson R."/>
            <person name="Badejoko W."/>
            <person name="Bittner-Eddy P."/>
            <person name="Boore J.L."/>
            <person name="Chibucos M.C."/>
            <person name="Coates M."/>
            <person name="Dehal P."/>
            <person name="Delehaunty K."/>
            <person name="Dong S."/>
            <person name="Downton P."/>
            <person name="Dumas B."/>
            <person name="Fabro G."/>
            <person name="Fronick C."/>
            <person name="Fuerstenberg S.I."/>
            <person name="Fulton L."/>
            <person name="Gaulin E."/>
            <person name="Govers F."/>
            <person name="Hughes L."/>
            <person name="Humphray S."/>
            <person name="Jiang R.H."/>
            <person name="Judelson H."/>
            <person name="Kamoun S."/>
            <person name="Kyung K."/>
            <person name="Meijer H."/>
            <person name="Minx P."/>
            <person name="Morris P."/>
            <person name="Nelson J."/>
            <person name="Phuntumart V."/>
            <person name="Qutob D."/>
            <person name="Rehmany A."/>
            <person name="Rougon-Cardoso A."/>
            <person name="Ryden P."/>
            <person name="Torto-Alalibo T."/>
            <person name="Studholme D."/>
            <person name="Wang Y."/>
            <person name="Win J."/>
            <person name="Wood J."/>
            <person name="Clifton S.W."/>
            <person name="Rogers J."/>
            <person name="Van den Ackerveken G."/>
            <person name="Jones J.D."/>
            <person name="McDowell J.M."/>
            <person name="Beynon J."/>
            <person name="Tyler B.M."/>
        </authorList>
    </citation>
    <scope>NUCLEOTIDE SEQUENCE [LARGE SCALE GENOMIC DNA]</scope>
    <source>
        <strain evidence="3">Emoy2</strain>
    </source>
</reference>
<keyword evidence="1" id="KW-0812">Transmembrane</keyword>
<dbReference type="Proteomes" id="UP000011713">
    <property type="component" value="Unassembled WGS sequence"/>
</dbReference>
<dbReference type="EnsemblProtists" id="HpaT802376">
    <property type="protein sequence ID" value="HpaP802376"/>
    <property type="gene ID" value="HpaG802376"/>
</dbReference>
<dbReference type="AlphaFoldDB" id="M4B7X4"/>
<evidence type="ECO:0000313" key="2">
    <source>
        <dbReference type="EnsemblProtists" id="HpaP802376"/>
    </source>
</evidence>
<evidence type="ECO:0000256" key="1">
    <source>
        <dbReference type="SAM" id="Phobius"/>
    </source>
</evidence>
<keyword evidence="3" id="KW-1185">Reference proteome</keyword>